<feature type="domain" description="Competence protein CoiA-like N-terminal" evidence="2">
    <location>
        <begin position="22"/>
        <end position="65"/>
    </location>
</feature>
<feature type="region of interest" description="Disordered" evidence="1">
    <location>
        <begin position="316"/>
        <end position="365"/>
    </location>
</feature>
<dbReference type="RefSeq" id="WP_198038772.1">
    <property type="nucleotide sequence ID" value="NZ_CP019641.1"/>
</dbReference>
<keyword evidence="3" id="KW-0614">Plasmid</keyword>
<dbReference type="InterPro" id="IPR057253">
    <property type="entry name" value="CoiA-like_N"/>
</dbReference>
<reference evidence="3 4" key="1">
    <citation type="submission" date="2017-02" db="EMBL/GenBank/DDBJ databases">
        <title>The complete genomic sequence of a novel cold adapted crude oil-degrading bacterium Planococcus qaidamina Y42.</title>
        <authorList>
            <person name="Yang R."/>
        </authorList>
    </citation>
    <scope>NUCLEOTIDE SEQUENCE [LARGE SCALE GENOMIC DNA]</scope>
    <source>
        <strain evidence="3 4">Y42</strain>
        <plasmid evidence="3 4">unnamed1</plasmid>
    </source>
</reference>
<proteinExistence type="predicted"/>
<evidence type="ECO:0000256" key="1">
    <source>
        <dbReference type="SAM" id="MobiDB-lite"/>
    </source>
</evidence>
<dbReference type="EMBL" id="CP019641">
    <property type="protein sequence ID" value="AQQ55271.1"/>
    <property type="molecule type" value="Genomic_DNA"/>
</dbReference>
<evidence type="ECO:0000259" key="2">
    <source>
        <dbReference type="Pfam" id="PF25164"/>
    </source>
</evidence>
<dbReference type="Proteomes" id="UP000188184">
    <property type="component" value="Plasmid unnamed1"/>
</dbReference>
<geneLocation type="plasmid" evidence="3 4">
    <name>unnamed1</name>
</geneLocation>
<evidence type="ECO:0000313" key="3">
    <source>
        <dbReference type="EMBL" id="AQQ55271.1"/>
    </source>
</evidence>
<protein>
    <recommendedName>
        <fullName evidence="2">Competence protein CoiA-like N-terminal domain-containing protein</fullName>
    </recommendedName>
</protein>
<keyword evidence="4" id="KW-1185">Reference proteome</keyword>
<sequence>MKFAINKGDNSEEFIDQILRIHTISELKKLAQKNIYTCPYCGEPLKVRSGDERGTFFAHLPNRACVESKQVEQAYKQYMKQIKRESYKHSVLVSMIKDELNTASAGREQIEILEGYRVGRFTKFFPDLYVQIGGREWAVTVLTDMTETESVLHAKNFRDRHTYFLQEGLEPLWLIDKANFAEELNKRSIVMWEIEWLSSFENKEDVQWKDAISRYISRKELFEVLGYTTMETDKALKLKSIYYISSIDDKNYIRVFRYIEDQVQGPYRGLLIGETSRIPFGQALQIENESFRLRDPEREQHLREEFKQQFLQLQEEQQTKRRELEERRAKARAEREAANAEKQYPTAESLTTQRQFPADDYRSSRLQSGFRSPYATTRGEQELDEFWHKRFQEKQKKQLKLITDFVPDKKYRLFIERLLTIRVEGAIYIPVSDRVWRKVIMDWLEMNYLEENWSVSVKEMIELLRRSGIELDSQQLKFAAYPVKSFLGVYKKAARTDLRLKGNLAVME</sequence>
<feature type="compositionally biased region" description="Polar residues" evidence="1">
    <location>
        <begin position="346"/>
        <end position="355"/>
    </location>
</feature>
<dbReference type="KEGG" id="pmar:B0X71_19005"/>
<name>A0A1Q2L4C3_9BACL</name>
<accession>A0A1Q2L4C3</accession>
<evidence type="ECO:0000313" key="4">
    <source>
        <dbReference type="Proteomes" id="UP000188184"/>
    </source>
</evidence>
<dbReference type="Pfam" id="PF25164">
    <property type="entry name" value="CoiA_N"/>
    <property type="match status" value="1"/>
</dbReference>
<gene>
    <name evidence="3" type="ORF">B0X71_19005</name>
</gene>
<feature type="compositionally biased region" description="Basic and acidic residues" evidence="1">
    <location>
        <begin position="317"/>
        <end position="339"/>
    </location>
</feature>
<dbReference type="AlphaFoldDB" id="A0A1Q2L4C3"/>
<organism evidence="3 4">
    <name type="scientific">Planococcus lenghuensis</name>
    <dbReference type="NCBI Taxonomy" id="2213202"/>
    <lineage>
        <taxon>Bacteria</taxon>
        <taxon>Bacillati</taxon>
        <taxon>Bacillota</taxon>
        <taxon>Bacilli</taxon>
        <taxon>Bacillales</taxon>
        <taxon>Caryophanaceae</taxon>
        <taxon>Planococcus</taxon>
    </lineage>
</organism>